<dbReference type="CDD" id="cd03051">
    <property type="entry name" value="GST_N_GTT2_like"/>
    <property type="match status" value="1"/>
</dbReference>
<dbReference type="CDD" id="cd03182">
    <property type="entry name" value="GST_C_GTT2_like"/>
    <property type="match status" value="1"/>
</dbReference>
<dbReference type="InterPro" id="IPR004046">
    <property type="entry name" value="GST_C"/>
</dbReference>
<proteinExistence type="predicted"/>
<dbReference type="Gene3D" id="1.20.1050.10">
    <property type="match status" value="1"/>
</dbReference>
<keyword evidence="3" id="KW-0808">Transferase</keyword>
<dbReference type="SUPFAM" id="SSF52833">
    <property type="entry name" value="Thioredoxin-like"/>
    <property type="match status" value="1"/>
</dbReference>
<dbReference type="Pfam" id="PF00043">
    <property type="entry name" value="GST_C"/>
    <property type="match status" value="1"/>
</dbReference>
<dbReference type="OrthoDB" id="5293590at2"/>
<dbReference type="SFLD" id="SFLDG00358">
    <property type="entry name" value="Main_(cytGST)"/>
    <property type="match status" value="1"/>
</dbReference>
<dbReference type="InterPro" id="IPR010987">
    <property type="entry name" value="Glutathione-S-Trfase_C-like"/>
</dbReference>
<feature type="domain" description="GST C-terminal" evidence="2">
    <location>
        <begin position="102"/>
        <end position="219"/>
    </location>
</feature>
<dbReference type="Gene3D" id="3.40.30.10">
    <property type="entry name" value="Glutaredoxin"/>
    <property type="match status" value="1"/>
</dbReference>
<feature type="domain" description="GST N-terminal" evidence="1">
    <location>
        <begin position="15"/>
        <end position="97"/>
    </location>
</feature>
<dbReference type="InterPro" id="IPR036282">
    <property type="entry name" value="Glutathione-S-Trfase_C_sf"/>
</dbReference>
<dbReference type="InterPro" id="IPR034346">
    <property type="entry name" value="Gtt2-like_C"/>
</dbReference>
<accession>A0A6C1KKN4</accession>
<dbReference type="SFLD" id="SFLDS00019">
    <property type="entry name" value="Glutathione_Transferase_(cytos"/>
    <property type="match status" value="1"/>
</dbReference>
<dbReference type="InterPro" id="IPR040079">
    <property type="entry name" value="Glutathione_S-Trfase"/>
</dbReference>
<dbReference type="GO" id="GO:0016740">
    <property type="term" value="F:transferase activity"/>
    <property type="evidence" value="ECO:0007669"/>
    <property type="project" value="UniProtKB-KW"/>
</dbReference>
<dbReference type="InterPro" id="IPR034345">
    <property type="entry name" value="Gtt2-like_N"/>
</dbReference>
<comment type="caution">
    <text evidence="3">The sequence shown here is derived from an EMBL/GenBank/DDBJ whole genome shotgun (WGS) entry which is preliminary data.</text>
</comment>
<dbReference type="AlphaFoldDB" id="A0A6C1KKN4"/>
<evidence type="ECO:0000259" key="2">
    <source>
        <dbReference type="PROSITE" id="PS50405"/>
    </source>
</evidence>
<dbReference type="Proteomes" id="UP000305131">
    <property type="component" value="Unassembled WGS sequence"/>
</dbReference>
<gene>
    <name evidence="3" type="ORF">FBQ73_01305</name>
</gene>
<dbReference type="PROSITE" id="PS50404">
    <property type="entry name" value="GST_NTER"/>
    <property type="match status" value="1"/>
</dbReference>
<sequence length="219" mass="24507">MVFRWAKEGEAGGARGMKLYDSSRAPNPRRVRIFLAEKGISVPTVQVDLGKLEHKSGDFTRLNPRQRVPVLVLDDGTVICETIAIYRFFEALQPEPNLFGATPTEQGLVEMWQRRVELDLLYPIMMVLRHLNPGMATMEVPQVPEWGEANKPKVLAALDFFNDALAGREFLAGDRFTVADITLLVAVDFMRVIRVALSPTHENLARWHAAVSARPSAKA</sequence>
<evidence type="ECO:0000313" key="3">
    <source>
        <dbReference type="EMBL" id="TLX44725.1"/>
    </source>
</evidence>
<protein>
    <submittedName>
        <fullName evidence="3">Glutathione S-transferase</fullName>
    </submittedName>
</protein>
<dbReference type="InterPro" id="IPR004045">
    <property type="entry name" value="Glutathione_S-Trfase_N"/>
</dbReference>
<reference evidence="3 4" key="1">
    <citation type="submission" date="2019-05" db="EMBL/GenBank/DDBJ databases">
        <authorList>
            <person name="Zhou X."/>
        </authorList>
    </citation>
    <scope>NUCLEOTIDE SEQUENCE [LARGE SCALE GENOMIC DNA]</scope>
    <source>
        <strain evidence="3 4">DSM 432</strain>
    </source>
</reference>
<evidence type="ECO:0000313" key="4">
    <source>
        <dbReference type="Proteomes" id="UP000305131"/>
    </source>
</evidence>
<name>A0A6C1KKN4_XANAU</name>
<organism evidence="3 4">
    <name type="scientific">Xanthobacter autotrophicus</name>
    <dbReference type="NCBI Taxonomy" id="280"/>
    <lineage>
        <taxon>Bacteria</taxon>
        <taxon>Pseudomonadati</taxon>
        <taxon>Pseudomonadota</taxon>
        <taxon>Alphaproteobacteria</taxon>
        <taxon>Hyphomicrobiales</taxon>
        <taxon>Xanthobacteraceae</taxon>
        <taxon>Xanthobacter</taxon>
    </lineage>
</organism>
<dbReference type="InterPro" id="IPR036249">
    <property type="entry name" value="Thioredoxin-like_sf"/>
</dbReference>
<evidence type="ECO:0000259" key="1">
    <source>
        <dbReference type="PROSITE" id="PS50404"/>
    </source>
</evidence>
<dbReference type="PANTHER" id="PTHR44051:SF8">
    <property type="entry name" value="GLUTATHIONE S-TRANSFERASE GSTA"/>
    <property type="match status" value="1"/>
</dbReference>
<dbReference type="Pfam" id="PF13409">
    <property type="entry name" value="GST_N_2"/>
    <property type="match status" value="1"/>
</dbReference>
<dbReference type="EMBL" id="VAUP01000004">
    <property type="protein sequence ID" value="TLX44725.1"/>
    <property type="molecule type" value="Genomic_DNA"/>
</dbReference>
<dbReference type="PANTHER" id="PTHR44051">
    <property type="entry name" value="GLUTATHIONE S-TRANSFERASE-RELATED"/>
    <property type="match status" value="1"/>
</dbReference>
<dbReference type="PROSITE" id="PS50405">
    <property type="entry name" value="GST_CTER"/>
    <property type="match status" value="1"/>
</dbReference>
<dbReference type="SUPFAM" id="SSF47616">
    <property type="entry name" value="GST C-terminal domain-like"/>
    <property type="match status" value="1"/>
</dbReference>